<feature type="region of interest" description="Disordered" evidence="2">
    <location>
        <begin position="33"/>
        <end position="57"/>
    </location>
</feature>
<keyword evidence="4" id="KW-1185">Reference proteome</keyword>
<sequence length="170" mass="18907">MKPILMSFSLGILLATILIGAVYWIEADQVVEQPSETDQTDAVNDDETDDSMTEEGARSFLEDNGYAVITEDDYNDISELEAENSDLKDQINELEESEPTSHVEAFELTIESGMGLESVASQLASENIIDNDTRFREYLIENGYSRSIQIGSYVLTSNMSLQQIADTITD</sequence>
<keyword evidence="1" id="KW-0175">Coiled coil</keyword>
<dbReference type="Proteomes" id="UP001549167">
    <property type="component" value="Unassembled WGS sequence"/>
</dbReference>
<protein>
    <recommendedName>
        <fullName evidence="5">Endolytic transglycosylase MltG</fullName>
    </recommendedName>
</protein>
<evidence type="ECO:0008006" key="5">
    <source>
        <dbReference type="Google" id="ProtNLM"/>
    </source>
</evidence>
<reference evidence="3 4" key="1">
    <citation type="submission" date="2024-06" db="EMBL/GenBank/DDBJ databases">
        <title>Genomic Encyclopedia of Type Strains, Phase IV (KMG-IV): sequencing the most valuable type-strain genomes for metagenomic binning, comparative biology and taxonomic classification.</title>
        <authorList>
            <person name="Goeker M."/>
        </authorList>
    </citation>
    <scope>NUCLEOTIDE SEQUENCE [LARGE SCALE GENOMIC DNA]</scope>
    <source>
        <strain evidence="3 4">DSM 23520</strain>
    </source>
</reference>
<evidence type="ECO:0000256" key="2">
    <source>
        <dbReference type="SAM" id="MobiDB-lite"/>
    </source>
</evidence>
<feature type="compositionally biased region" description="Acidic residues" evidence="2">
    <location>
        <begin position="43"/>
        <end position="53"/>
    </location>
</feature>
<evidence type="ECO:0000313" key="4">
    <source>
        <dbReference type="Proteomes" id="UP001549167"/>
    </source>
</evidence>
<dbReference type="EMBL" id="JBEPMX010000015">
    <property type="protein sequence ID" value="MET3684272.1"/>
    <property type="molecule type" value="Genomic_DNA"/>
</dbReference>
<accession>A0ABV2KYR5</accession>
<organism evidence="3 4">
    <name type="scientific">Alkalibacillus flavidus</name>
    <dbReference type="NCBI Taxonomy" id="546021"/>
    <lineage>
        <taxon>Bacteria</taxon>
        <taxon>Bacillati</taxon>
        <taxon>Bacillota</taxon>
        <taxon>Bacilli</taxon>
        <taxon>Bacillales</taxon>
        <taxon>Bacillaceae</taxon>
        <taxon>Alkalibacillus</taxon>
    </lineage>
</organism>
<dbReference type="Gene3D" id="3.30.1490.480">
    <property type="entry name" value="Endolytic murein transglycosylase"/>
    <property type="match status" value="1"/>
</dbReference>
<gene>
    <name evidence="3" type="ORF">ABID56_002398</name>
</gene>
<comment type="caution">
    <text evidence="3">The sequence shown here is derived from an EMBL/GenBank/DDBJ whole genome shotgun (WGS) entry which is preliminary data.</text>
</comment>
<feature type="coiled-coil region" evidence="1">
    <location>
        <begin position="70"/>
        <end position="97"/>
    </location>
</feature>
<evidence type="ECO:0000313" key="3">
    <source>
        <dbReference type="EMBL" id="MET3684272.1"/>
    </source>
</evidence>
<evidence type="ECO:0000256" key="1">
    <source>
        <dbReference type="SAM" id="Coils"/>
    </source>
</evidence>
<dbReference type="RefSeq" id="WP_354221469.1">
    <property type="nucleotide sequence ID" value="NZ_JBEPMX010000015.1"/>
</dbReference>
<feature type="compositionally biased region" description="Polar residues" evidence="2">
    <location>
        <begin position="33"/>
        <end position="42"/>
    </location>
</feature>
<proteinExistence type="predicted"/>
<name>A0ABV2KYR5_9BACI</name>